<dbReference type="Pfam" id="PF13707">
    <property type="entry name" value="RloB"/>
    <property type="match status" value="1"/>
</dbReference>
<gene>
    <name evidence="1" type="ORF">ACE1B6_05940</name>
</gene>
<dbReference type="Proteomes" id="UP001576776">
    <property type="component" value="Unassembled WGS sequence"/>
</dbReference>
<name>A0ABV4YA79_9CYAN</name>
<sequence>MSKKPRKPFERKTNYKPPRKTFLIVCEGIETEPNYFAAFQKIGRETKTASIQIIAAGAVSITVVKKAKNLKDDGSYDKDEVWCVFDRDAKKENNNQQNFNEAIRLAMENQINLAISNDAFELWFLLHYEYYVSETHRSDFKEMLSSRLGVKYEKNCDNMYEKLKDKQVKAVKFAKKLLASYDIDPEKLDDLPLEERTRIHNQNPSTTVYKLVEKLNEVIFEPEKE</sequence>
<dbReference type="InterPro" id="IPR025591">
    <property type="entry name" value="RloB"/>
</dbReference>
<accession>A0ABV4YA79</accession>
<evidence type="ECO:0000313" key="2">
    <source>
        <dbReference type="Proteomes" id="UP001576776"/>
    </source>
</evidence>
<evidence type="ECO:0000313" key="1">
    <source>
        <dbReference type="EMBL" id="MFB2934800.1"/>
    </source>
</evidence>
<dbReference type="EMBL" id="JBHFNS010000021">
    <property type="protein sequence ID" value="MFB2934800.1"/>
    <property type="molecule type" value="Genomic_DNA"/>
</dbReference>
<protein>
    <submittedName>
        <fullName evidence="1">RloB family protein</fullName>
    </submittedName>
</protein>
<proteinExistence type="predicted"/>
<reference evidence="1 2" key="1">
    <citation type="submission" date="2024-09" db="EMBL/GenBank/DDBJ databases">
        <title>Floridaenema gen nov. (Aerosakkonemataceae, Aerosakkonematales ord. nov., Cyanobacteria) from benthic tropical and subtropical fresh waters, with the description of four new species.</title>
        <authorList>
            <person name="Moretto J.A."/>
            <person name="Berthold D.E."/>
            <person name="Lefler F.W."/>
            <person name="Huang I.-S."/>
            <person name="Laughinghouse H. IV."/>
        </authorList>
    </citation>
    <scope>NUCLEOTIDE SEQUENCE [LARGE SCALE GENOMIC DNA]</scope>
    <source>
        <strain evidence="1 2">BLCC-F154</strain>
    </source>
</reference>
<comment type="caution">
    <text evidence="1">The sequence shown here is derived from an EMBL/GenBank/DDBJ whole genome shotgun (WGS) entry which is preliminary data.</text>
</comment>
<keyword evidence="2" id="KW-1185">Reference proteome</keyword>
<dbReference type="RefSeq" id="WP_413256327.1">
    <property type="nucleotide sequence ID" value="NZ_JBHFNS010000021.1"/>
</dbReference>
<organism evidence="1 2">
    <name type="scientific">Floridaenema fluviatile BLCC-F154</name>
    <dbReference type="NCBI Taxonomy" id="3153640"/>
    <lineage>
        <taxon>Bacteria</taxon>
        <taxon>Bacillati</taxon>
        <taxon>Cyanobacteriota</taxon>
        <taxon>Cyanophyceae</taxon>
        <taxon>Oscillatoriophycideae</taxon>
        <taxon>Aerosakkonematales</taxon>
        <taxon>Aerosakkonemataceae</taxon>
        <taxon>Floridanema</taxon>
        <taxon>Floridanema fluviatile</taxon>
    </lineage>
</organism>